<dbReference type="GO" id="GO:0003677">
    <property type="term" value="F:DNA binding"/>
    <property type="evidence" value="ECO:0007669"/>
    <property type="project" value="UniProtKB-KW"/>
</dbReference>
<evidence type="ECO:0000256" key="5">
    <source>
        <dbReference type="ARBA" id="ARBA00022824"/>
    </source>
</evidence>
<dbReference type="InterPro" id="IPR004827">
    <property type="entry name" value="bZIP"/>
</dbReference>
<keyword evidence="13" id="KW-0539">Nucleus</keyword>
<evidence type="ECO:0000256" key="11">
    <source>
        <dbReference type="ARBA" id="ARBA00023180"/>
    </source>
</evidence>
<evidence type="ECO:0000259" key="16">
    <source>
        <dbReference type="PROSITE" id="PS50217"/>
    </source>
</evidence>
<dbReference type="Proteomes" id="UP000012960">
    <property type="component" value="Unplaced"/>
</dbReference>
<keyword evidence="4" id="KW-0812">Transmembrane</keyword>
<dbReference type="EMBL" id="HG996475">
    <property type="protein sequence ID" value="CAG1865464.1"/>
    <property type="molecule type" value="Genomic_DNA"/>
</dbReference>
<dbReference type="FunCoup" id="A0A804LB65">
    <property type="interactions" value="3618"/>
</dbReference>
<dbReference type="PANTHER" id="PTHR47416">
    <property type="entry name" value="BASIC-LEUCINE ZIPPER TRANSCRIPTION FACTOR F-RELATED"/>
    <property type="match status" value="1"/>
</dbReference>
<dbReference type="GO" id="GO:0003700">
    <property type="term" value="F:DNA-binding transcription factor activity"/>
    <property type="evidence" value="ECO:0007669"/>
    <property type="project" value="InterPro"/>
</dbReference>
<evidence type="ECO:0000256" key="10">
    <source>
        <dbReference type="ARBA" id="ARBA00023163"/>
    </source>
</evidence>
<dbReference type="GO" id="GO:0006986">
    <property type="term" value="P:response to unfolded protein"/>
    <property type="evidence" value="ECO:0007669"/>
    <property type="project" value="UniProtKB-KW"/>
</dbReference>
<dbReference type="Pfam" id="PF00170">
    <property type="entry name" value="bZIP_1"/>
    <property type="match status" value="1"/>
</dbReference>
<dbReference type="EnsemblPlants" id="Ma11_t23520.1">
    <property type="protein sequence ID" value="Ma11_p23520.1"/>
    <property type="gene ID" value="Ma11_g23520"/>
</dbReference>
<accession>A0A804LB65</accession>
<feature type="compositionally biased region" description="Polar residues" evidence="15">
    <location>
        <begin position="138"/>
        <end position="148"/>
    </location>
</feature>
<dbReference type="PANTHER" id="PTHR47416:SF3">
    <property type="entry name" value="BZIP TRANSCRIPTION FACTOR 17-RELATED"/>
    <property type="match status" value="1"/>
</dbReference>
<evidence type="ECO:0000313" key="19">
    <source>
        <dbReference type="Proteomes" id="UP000012960"/>
    </source>
</evidence>
<evidence type="ECO:0000256" key="14">
    <source>
        <dbReference type="ARBA" id="ARBA00056763"/>
    </source>
</evidence>
<feature type="domain" description="BZIP" evidence="16">
    <location>
        <begin position="171"/>
        <end position="231"/>
    </location>
</feature>
<dbReference type="GO" id="GO:0005634">
    <property type="term" value="C:nucleus"/>
    <property type="evidence" value="ECO:0000318"/>
    <property type="project" value="GO_Central"/>
</dbReference>
<evidence type="ECO:0000256" key="4">
    <source>
        <dbReference type="ARBA" id="ARBA00022692"/>
    </source>
</evidence>
<dbReference type="AlphaFoldDB" id="A0A804LB65"/>
<dbReference type="CDD" id="cd14704">
    <property type="entry name" value="bZIP_HY5-like"/>
    <property type="match status" value="1"/>
</dbReference>
<gene>
    <name evidence="17" type="ORF">GSMUA_01640.1</name>
</gene>
<dbReference type="InParanoid" id="A0A804LB65"/>
<dbReference type="PROSITE" id="PS50217">
    <property type="entry name" value="BZIP"/>
    <property type="match status" value="1"/>
</dbReference>
<comment type="subcellular location">
    <subcellularLocation>
        <location evidence="2">Endoplasmic reticulum membrane</location>
        <topology evidence="2">Single-pass membrane protein</topology>
    </subcellularLocation>
    <subcellularLocation>
        <location evidence="1">Nucleus</location>
    </subcellularLocation>
</comment>
<keyword evidence="12" id="KW-0834">Unfolded protein response</keyword>
<dbReference type="SMART" id="SM00338">
    <property type="entry name" value="BRLZ"/>
    <property type="match status" value="1"/>
</dbReference>
<dbReference type="GO" id="GO:0034976">
    <property type="term" value="P:response to endoplasmic reticulum stress"/>
    <property type="evidence" value="ECO:0007669"/>
    <property type="project" value="UniProtKB-ARBA"/>
</dbReference>
<dbReference type="Gene3D" id="1.20.5.170">
    <property type="match status" value="1"/>
</dbReference>
<feature type="compositionally biased region" description="Polar residues" evidence="15">
    <location>
        <begin position="397"/>
        <end position="408"/>
    </location>
</feature>
<keyword evidence="9" id="KW-0472">Membrane</keyword>
<name>A0A804LB65_MUSAM</name>
<organism evidence="18 19">
    <name type="scientific">Musa acuminata subsp. malaccensis</name>
    <name type="common">Wild banana</name>
    <name type="synonym">Musa malaccensis</name>
    <dbReference type="NCBI Taxonomy" id="214687"/>
    <lineage>
        <taxon>Eukaryota</taxon>
        <taxon>Viridiplantae</taxon>
        <taxon>Streptophyta</taxon>
        <taxon>Embryophyta</taxon>
        <taxon>Tracheophyta</taxon>
        <taxon>Spermatophyta</taxon>
        <taxon>Magnoliopsida</taxon>
        <taxon>Liliopsida</taxon>
        <taxon>Zingiberales</taxon>
        <taxon>Musaceae</taxon>
        <taxon>Musa</taxon>
    </lineage>
</organism>
<keyword evidence="6" id="KW-1133">Transmembrane helix</keyword>
<evidence type="ECO:0000256" key="9">
    <source>
        <dbReference type="ARBA" id="ARBA00023136"/>
    </source>
</evidence>
<keyword evidence="5" id="KW-0256">Endoplasmic reticulum</keyword>
<feature type="compositionally biased region" description="Basic and acidic residues" evidence="15">
    <location>
        <begin position="106"/>
        <end position="115"/>
    </location>
</feature>
<evidence type="ECO:0000256" key="7">
    <source>
        <dbReference type="ARBA" id="ARBA00023015"/>
    </source>
</evidence>
<dbReference type="InterPro" id="IPR046347">
    <property type="entry name" value="bZIP_sf"/>
</dbReference>
<feature type="compositionally biased region" description="Low complexity" evidence="15">
    <location>
        <begin position="61"/>
        <end position="76"/>
    </location>
</feature>
<keyword evidence="10" id="KW-0804">Transcription</keyword>
<keyword evidence="7" id="KW-0805">Transcription regulation</keyword>
<proteinExistence type="inferred from homology"/>
<keyword evidence="19" id="KW-1185">Reference proteome</keyword>
<feature type="region of interest" description="Disordered" evidence="15">
    <location>
        <begin position="387"/>
        <end position="408"/>
    </location>
</feature>
<evidence type="ECO:0000256" key="15">
    <source>
        <dbReference type="SAM" id="MobiDB-lite"/>
    </source>
</evidence>
<dbReference type="SUPFAM" id="SSF57959">
    <property type="entry name" value="Leucine zipper domain"/>
    <property type="match status" value="1"/>
</dbReference>
<dbReference type="OrthoDB" id="295274at2759"/>
<protein>
    <submittedName>
        <fullName evidence="17">(wild Malaysian banana) hypothetical protein</fullName>
    </submittedName>
</protein>
<comment type="similarity">
    <text evidence="3">Belongs to the bZIP family.</text>
</comment>
<dbReference type="Gramene" id="Ma11_t23520.1">
    <property type="protein sequence ID" value="Ma11_p23520.1"/>
    <property type="gene ID" value="Ma11_g23520"/>
</dbReference>
<evidence type="ECO:0000256" key="12">
    <source>
        <dbReference type="ARBA" id="ARBA00023230"/>
    </source>
</evidence>
<evidence type="ECO:0000256" key="2">
    <source>
        <dbReference type="ARBA" id="ARBA00004389"/>
    </source>
</evidence>
<evidence type="ECO:0000256" key="8">
    <source>
        <dbReference type="ARBA" id="ARBA00023125"/>
    </source>
</evidence>
<evidence type="ECO:0000256" key="3">
    <source>
        <dbReference type="ARBA" id="ARBA00007163"/>
    </source>
</evidence>
<reference evidence="18" key="2">
    <citation type="submission" date="2021-05" db="UniProtKB">
        <authorList>
            <consortium name="EnsemblPlants"/>
        </authorList>
    </citation>
    <scope>IDENTIFICATION</scope>
    <source>
        <strain evidence="18">subsp. malaccensis</strain>
    </source>
</reference>
<evidence type="ECO:0000256" key="1">
    <source>
        <dbReference type="ARBA" id="ARBA00004123"/>
    </source>
</evidence>
<evidence type="ECO:0000256" key="13">
    <source>
        <dbReference type="ARBA" id="ARBA00023242"/>
    </source>
</evidence>
<evidence type="ECO:0000256" key="6">
    <source>
        <dbReference type="ARBA" id="ARBA00022989"/>
    </source>
</evidence>
<dbReference type="FunFam" id="1.20.5.170:FF:000085">
    <property type="entry name" value="bZIP transcription factor 49"/>
    <property type="match status" value="1"/>
</dbReference>
<reference evidence="17" key="1">
    <citation type="submission" date="2021-03" db="EMBL/GenBank/DDBJ databases">
        <authorList>
            <consortium name="Genoscope - CEA"/>
            <person name="William W."/>
        </authorList>
    </citation>
    <scope>NUCLEOTIDE SEQUENCE</scope>
    <source>
        <strain evidence="17">Doubled-haploid Pahang</strain>
    </source>
</reference>
<sequence>MADPPPSSSLLLDPPFADLFPDNLSLPSDDLRDLDLDFDFDDFSVDDFLCSPEEPHHHASSHPSAADGSAVSSSSSLNQDPPHLAARPCSPESGDSSASGVFVADRGVKEEREKAGWGLKRKMETDDDGLSDGHADLNLNNPGSNPRSSKFRRSEEASSPPDVGSGGEVVEEKRRARLMRNRESAQLSRQRKKQYVDELEEKVKSMHSTINELNTKISYIMAENATLRHQLGGSGAPPAVYPPPGAMAPMHFPWVPGYGLRPQGSQVPLVPIPRLKPQQAAPTPKAKKSESKKGERKTKKVASASLLGLLFFMLILGGAIPRVNRWYEGNEADEGMSKMKSLSQTKGRIFSVRSRGSGPNSTVLCSRKKGFGEGGIDRVTGRRCEDVEAGSRVKPMGSTSWSSPGSEAVFTQNSTENLPAMLYVPRNGKHVKINGNLIIHSVLASEKAMQQAKERQSLGKEGKETGLAVAGNSMSALAISKPGKEVDQHSRSYRKASNSDDTYVNNLKATLADDGPMQQWFREGMAGPILSSGMCTEVFQFDVSPSSSSSSIVPTNSIINASSIVNASENLPPTSSHPRKKRNRRIMYPEPIPLRGTTTANNTEQFEKPSESSNFHNPKPVSSVVVSILADPREAGDGETDGRISPNSLSRIFVVVLLDSVKYVTYSCVLPFKTSAPHLVN</sequence>
<evidence type="ECO:0000313" key="18">
    <source>
        <dbReference type="EnsemblPlants" id="Ma11_p23520.1"/>
    </source>
</evidence>
<feature type="region of interest" description="Disordered" evidence="15">
    <location>
        <begin position="266"/>
        <end position="298"/>
    </location>
</feature>
<feature type="region of interest" description="Disordered" evidence="15">
    <location>
        <begin position="49"/>
        <end position="189"/>
    </location>
</feature>
<feature type="region of interest" description="Disordered" evidence="15">
    <location>
        <begin position="590"/>
        <end position="619"/>
    </location>
</feature>
<evidence type="ECO:0000313" key="17">
    <source>
        <dbReference type="EMBL" id="CAG1865464.1"/>
    </source>
</evidence>
<comment type="function">
    <text evidence="14">Transcription factor involved in endoplasmic reticulum (ER) stress response. Acts as a ER stress sensor and activates the transcription factor BZIP50 and the chaperone BIP1.</text>
</comment>
<dbReference type="OMA" id="FNHNFGM"/>
<dbReference type="GO" id="GO:0005789">
    <property type="term" value="C:endoplasmic reticulum membrane"/>
    <property type="evidence" value="ECO:0000318"/>
    <property type="project" value="GO_Central"/>
</dbReference>
<keyword evidence="11" id="KW-0325">Glycoprotein</keyword>
<keyword evidence="8" id="KW-0238">DNA-binding</keyword>